<accession>A0A0K9XJR3</accession>
<keyword evidence="3" id="KW-0489">Methyltransferase</keyword>
<dbReference type="CDD" id="cd02440">
    <property type="entry name" value="AdoMet_MTases"/>
    <property type="match status" value="1"/>
</dbReference>
<proteinExistence type="predicted"/>
<name>A0A0K9XJR3_9ACTN</name>
<dbReference type="PANTHER" id="PTHR42998">
    <property type="entry name" value="TYPE I RESTRICTION ENZYME HINDVIIP M PROTEIN-RELATED"/>
    <property type="match status" value="1"/>
</dbReference>
<dbReference type="SUPFAM" id="SSF116734">
    <property type="entry name" value="DNA methylase specificity domain"/>
    <property type="match status" value="1"/>
</dbReference>
<dbReference type="InterPro" id="IPR003356">
    <property type="entry name" value="DNA_methylase_A-5"/>
</dbReference>
<dbReference type="OrthoDB" id="9784823at2"/>
<dbReference type="GO" id="GO:0003677">
    <property type="term" value="F:DNA binding"/>
    <property type="evidence" value="ECO:0007669"/>
    <property type="project" value="InterPro"/>
</dbReference>
<keyword evidence="4" id="KW-1185">Reference proteome</keyword>
<gene>
    <name evidence="3" type="ORF">AC230_03115</name>
</gene>
<dbReference type="REBASE" id="129355">
    <property type="entry name" value="M.Sca1322ORF3115P"/>
</dbReference>
<organism evidence="3 4">
    <name type="scientific">Streptomyces caatingaensis</name>
    <dbReference type="NCBI Taxonomy" id="1678637"/>
    <lineage>
        <taxon>Bacteria</taxon>
        <taxon>Bacillati</taxon>
        <taxon>Actinomycetota</taxon>
        <taxon>Actinomycetes</taxon>
        <taxon>Kitasatosporales</taxon>
        <taxon>Streptomycetaceae</taxon>
        <taxon>Streptomyces</taxon>
    </lineage>
</organism>
<reference evidence="4" key="1">
    <citation type="submission" date="2015-07" db="EMBL/GenBank/DDBJ databases">
        <title>Draft genome sequence of Streptomyces sp. CMAA 1322, a bacterium isolated from Caatinga biome, from dry forest semiarid of Brazil.</title>
        <authorList>
            <person name="Santos S.N."/>
            <person name="Gacesa R."/>
            <person name="Taketani R.G."/>
            <person name="Long P.F."/>
            <person name="Melo I.S."/>
        </authorList>
    </citation>
    <scope>NUCLEOTIDE SEQUENCE [LARGE SCALE GENOMIC DNA]</scope>
    <source>
        <strain evidence="4">CMAA 1322</strain>
    </source>
</reference>
<dbReference type="PRINTS" id="PR00507">
    <property type="entry name" value="N12N6MTFRASE"/>
</dbReference>
<dbReference type="GO" id="GO:0009307">
    <property type="term" value="P:DNA restriction-modification system"/>
    <property type="evidence" value="ECO:0007669"/>
    <property type="project" value="UniProtKB-KW"/>
</dbReference>
<dbReference type="InterPro" id="IPR029063">
    <property type="entry name" value="SAM-dependent_MTases_sf"/>
</dbReference>
<dbReference type="InterPro" id="IPR002052">
    <property type="entry name" value="DNA_methylase_N6_adenine_CS"/>
</dbReference>
<dbReference type="InterPro" id="IPR052916">
    <property type="entry name" value="Type-I_RE_MTase_Subunit"/>
</dbReference>
<dbReference type="GO" id="GO:0008170">
    <property type="term" value="F:N-methyltransferase activity"/>
    <property type="evidence" value="ECO:0007669"/>
    <property type="project" value="InterPro"/>
</dbReference>
<dbReference type="Gene3D" id="1.10.10.10">
    <property type="entry name" value="Winged helix-like DNA-binding domain superfamily/Winged helix DNA-binding domain"/>
    <property type="match status" value="1"/>
</dbReference>
<dbReference type="STRING" id="1678637.AC230_03115"/>
<protein>
    <submittedName>
        <fullName evidence="3">N-6 DNA methylase</fullName>
    </submittedName>
</protein>
<dbReference type="Pfam" id="PF02384">
    <property type="entry name" value="N6_Mtase"/>
    <property type="match status" value="1"/>
</dbReference>
<dbReference type="PATRIC" id="fig|1678637.3.peg.683"/>
<dbReference type="RefSeq" id="WP_049714351.1">
    <property type="nucleotide sequence ID" value="NZ_LFXA01000002.1"/>
</dbReference>
<dbReference type="GO" id="GO:0032259">
    <property type="term" value="P:methylation"/>
    <property type="evidence" value="ECO:0007669"/>
    <property type="project" value="UniProtKB-KW"/>
</dbReference>
<evidence type="ECO:0000256" key="1">
    <source>
        <dbReference type="ARBA" id="ARBA00022747"/>
    </source>
</evidence>
<dbReference type="SUPFAM" id="SSF53335">
    <property type="entry name" value="S-adenosyl-L-methionine-dependent methyltransferases"/>
    <property type="match status" value="1"/>
</dbReference>
<comment type="caution">
    <text evidence="3">The sequence shown here is derived from an EMBL/GenBank/DDBJ whole genome shotgun (WGS) entry which is preliminary data.</text>
</comment>
<dbReference type="PROSITE" id="PS00092">
    <property type="entry name" value="N6_MTASE"/>
    <property type="match status" value="1"/>
</dbReference>
<feature type="domain" description="DNA methylase adenine-specific" evidence="2">
    <location>
        <begin position="136"/>
        <end position="380"/>
    </location>
</feature>
<dbReference type="Proteomes" id="UP000037288">
    <property type="component" value="Unassembled WGS sequence"/>
</dbReference>
<dbReference type="PANTHER" id="PTHR42998:SF1">
    <property type="entry name" value="TYPE I RESTRICTION ENZYME HINDI METHYLASE SUBUNIT"/>
    <property type="match status" value="1"/>
</dbReference>
<dbReference type="EMBL" id="LFXA01000002">
    <property type="protein sequence ID" value="KNB53629.1"/>
    <property type="molecule type" value="Genomic_DNA"/>
</dbReference>
<dbReference type="AlphaFoldDB" id="A0A0K9XJR3"/>
<evidence type="ECO:0000313" key="4">
    <source>
        <dbReference type="Proteomes" id="UP000037288"/>
    </source>
</evidence>
<keyword evidence="3" id="KW-0808">Transferase</keyword>
<dbReference type="Gene3D" id="3.40.50.150">
    <property type="entry name" value="Vaccinia Virus protein VP39"/>
    <property type="match status" value="1"/>
</dbReference>
<evidence type="ECO:0000259" key="2">
    <source>
        <dbReference type="Pfam" id="PF02384"/>
    </source>
</evidence>
<keyword evidence="1" id="KW-0680">Restriction system</keyword>
<evidence type="ECO:0000313" key="3">
    <source>
        <dbReference type="EMBL" id="KNB53629.1"/>
    </source>
</evidence>
<sequence length="671" mass="71741">MASARTPASARTVPVTLAEIARIAGVGRAAVSNWRRRHDSFPERIGGSDASPHFSLSEVEEWLRAKDKLKEAGDRELLWPRFEALSSRAESGLAIAEAGRRMRGGRERPAPSLSTEAQELVAEAVRLGRRDGSRQTFEFLLRRWLDTNVRQVSTTPPPLASLMTTVALCARPKRTGGPLTVLDPACGTGHLLTAVTTTYGQGPTRLVGCDREPALAALAAARLRFLLEPQGPRPCIAVGDSLRSDPHPGVRADIVLCNPPFSEREWGHEELATDSRWAHGLPPRTEPELAWVQHCLARLRPGGTAVLLLPPAVASRRAGRRIRSSLLRTGHVKAVIALPPGCAQPHGVSLHLWVLRAPTHQGGSESTDDVLLVDATEQDGRGARDGRPDWDGLHAFIRQAVALLHHPGGILPEGVARLAVLDLLDDDVNLTPGRHTAPPSPADAVRLASTWGRFGLLAESLRETSTVLAGLDLTGAKRPTTTVGELARAGALLLRGGHQPMNDSPAKARCSEASVPLLTIADLPNGGRTGGRPTLAARPDLVLAEPGDVVVAGVVRVFDAWVHEGPPIALGPQLYALRVVPERLDARFLAGCLRAPSNGRQAGTHASSSARVDIRKLQVLQLPLKEQRHYGETFGHMVALMTLLDELGGVGRDLLNELSEGLVAGRLVTGA</sequence>
<dbReference type="InterPro" id="IPR036388">
    <property type="entry name" value="WH-like_DNA-bd_sf"/>
</dbReference>